<comment type="caution">
    <text evidence="4">The sequence shown here is derived from an EMBL/GenBank/DDBJ whole genome shotgun (WGS) entry which is preliminary data.</text>
</comment>
<evidence type="ECO:0000313" key="5">
    <source>
        <dbReference type="Proteomes" id="UP001156601"/>
    </source>
</evidence>
<dbReference type="EMBL" id="BSOT01000005">
    <property type="protein sequence ID" value="GLR70311.1"/>
    <property type="molecule type" value="Genomic_DNA"/>
</dbReference>
<accession>A0AA37SUV4</accession>
<name>A0AA37SUV4_9ALTE</name>
<dbReference type="GO" id="GO:0003677">
    <property type="term" value="F:DNA binding"/>
    <property type="evidence" value="ECO:0007669"/>
    <property type="project" value="UniProtKB-UniRule"/>
</dbReference>
<sequence length="250" mass="28338">MPPRVLDEQSFLAREQLIIDAALIVIEREGIENLTIDKVVDLVPFSKGTVYKHFSGKEDVILAINNQAIVILCDLFERVAKFDACPRERMLLLNFAYLIYSILHPVLFTVDLCARSPSVIEKCGQDRIDKQDAMQTHLMFTIGSIIMEGIEQGYLVLPESIDVQQICFSNWSMGYGIISLLSKHVETCEGRAGLSVELELFNNNNLLLDGLGWLPLSKDRDYKSAMFKDFDLVFSEELKALKALGRDLRF</sequence>
<dbReference type="InterPro" id="IPR009057">
    <property type="entry name" value="Homeodomain-like_sf"/>
</dbReference>
<keyword evidence="5" id="KW-1185">Reference proteome</keyword>
<proteinExistence type="predicted"/>
<dbReference type="InterPro" id="IPR001647">
    <property type="entry name" value="HTH_TetR"/>
</dbReference>
<gene>
    <name evidence="4" type="ORF">GCM10007852_12190</name>
</gene>
<dbReference type="Gene3D" id="1.10.357.10">
    <property type="entry name" value="Tetracycline Repressor, domain 2"/>
    <property type="match status" value="1"/>
</dbReference>
<feature type="DNA-binding region" description="H-T-H motif" evidence="2">
    <location>
        <begin position="35"/>
        <end position="54"/>
    </location>
</feature>
<dbReference type="Proteomes" id="UP001156601">
    <property type="component" value="Unassembled WGS sequence"/>
</dbReference>
<organism evidence="4 5">
    <name type="scientific">Agaribacter marinus</name>
    <dbReference type="NCBI Taxonomy" id="1431249"/>
    <lineage>
        <taxon>Bacteria</taxon>
        <taxon>Pseudomonadati</taxon>
        <taxon>Pseudomonadota</taxon>
        <taxon>Gammaproteobacteria</taxon>
        <taxon>Alteromonadales</taxon>
        <taxon>Alteromonadaceae</taxon>
        <taxon>Agaribacter</taxon>
    </lineage>
</organism>
<dbReference type="PROSITE" id="PS50977">
    <property type="entry name" value="HTH_TETR_2"/>
    <property type="match status" value="1"/>
</dbReference>
<dbReference type="Pfam" id="PF00440">
    <property type="entry name" value="TetR_N"/>
    <property type="match status" value="1"/>
</dbReference>
<dbReference type="PRINTS" id="PR00455">
    <property type="entry name" value="HTHTETR"/>
</dbReference>
<reference evidence="4" key="2">
    <citation type="submission" date="2023-01" db="EMBL/GenBank/DDBJ databases">
        <title>Draft genome sequence of Agaribacter marinus strain NBRC 110023.</title>
        <authorList>
            <person name="Sun Q."/>
            <person name="Mori K."/>
        </authorList>
    </citation>
    <scope>NUCLEOTIDE SEQUENCE</scope>
    <source>
        <strain evidence="4">NBRC 110023</strain>
    </source>
</reference>
<evidence type="ECO:0000256" key="2">
    <source>
        <dbReference type="PROSITE-ProRule" id="PRU00335"/>
    </source>
</evidence>
<evidence type="ECO:0000313" key="4">
    <source>
        <dbReference type="EMBL" id="GLR70311.1"/>
    </source>
</evidence>
<evidence type="ECO:0000256" key="1">
    <source>
        <dbReference type="ARBA" id="ARBA00023125"/>
    </source>
</evidence>
<dbReference type="AlphaFoldDB" id="A0AA37SUV4"/>
<evidence type="ECO:0000259" key="3">
    <source>
        <dbReference type="PROSITE" id="PS50977"/>
    </source>
</evidence>
<dbReference type="SUPFAM" id="SSF46689">
    <property type="entry name" value="Homeodomain-like"/>
    <property type="match status" value="1"/>
</dbReference>
<protein>
    <submittedName>
        <fullName evidence="4">Transcriptional regulator</fullName>
    </submittedName>
</protein>
<reference evidence="4" key="1">
    <citation type="journal article" date="2014" name="Int. J. Syst. Evol. Microbiol.">
        <title>Complete genome sequence of Corynebacterium casei LMG S-19264T (=DSM 44701T), isolated from a smear-ripened cheese.</title>
        <authorList>
            <consortium name="US DOE Joint Genome Institute (JGI-PGF)"/>
            <person name="Walter F."/>
            <person name="Albersmeier A."/>
            <person name="Kalinowski J."/>
            <person name="Ruckert C."/>
        </authorList>
    </citation>
    <scope>NUCLEOTIDE SEQUENCE</scope>
    <source>
        <strain evidence="4">NBRC 110023</strain>
    </source>
</reference>
<feature type="domain" description="HTH tetR-type" evidence="3">
    <location>
        <begin position="12"/>
        <end position="72"/>
    </location>
</feature>
<dbReference type="RefSeq" id="WP_284216614.1">
    <property type="nucleotide sequence ID" value="NZ_BSOT01000005.1"/>
</dbReference>
<keyword evidence="1 2" id="KW-0238">DNA-binding</keyword>